<organism evidence="8 9">
    <name type="scientific">Aquella oligotrophica</name>
    <dbReference type="NCBI Taxonomy" id="2067065"/>
    <lineage>
        <taxon>Bacteria</taxon>
        <taxon>Pseudomonadati</taxon>
        <taxon>Pseudomonadota</taxon>
        <taxon>Betaproteobacteria</taxon>
        <taxon>Neisseriales</taxon>
        <taxon>Neisseriaceae</taxon>
        <taxon>Aquella</taxon>
    </lineage>
</organism>
<dbReference type="Pfam" id="PF13354">
    <property type="entry name" value="Beta-lactamase2"/>
    <property type="match status" value="1"/>
</dbReference>
<dbReference type="GO" id="GO:0008800">
    <property type="term" value="F:beta-lactamase activity"/>
    <property type="evidence" value="ECO:0007669"/>
    <property type="project" value="UniProtKB-UniRule"/>
</dbReference>
<dbReference type="OrthoDB" id="9784149at2"/>
<evidence type="ECO:0000256" key="4">
    <source>
        <dbReference type="ARBA" id="ARBA00022801"/>
    </source>
</evidence>
<dbReference type="RefSeq" id="WP_102951756.1">
    <property type="nucleotide sequence ID" value="NZ_CP024847.1"/>
</dbReference>
<keyword evidence="5 6" id="KW-0046">Antibiotic resistance</keyword>
<evidence type="ECO:0000313" key="9">
    <source>
        <dbReference type="Proteomes" id="UP000236655"/>
    </source>
</evidence>
<evidence type="ECO:0000256" key="3">
    <source>
        <dbReference type="ARBA" id="ARBA00012865"/>
    </source>
</evidence>
<evidence type="ECO:0000256" key="5">
    <source>
        <dbReference type="ARBA" id="ARBA00023251"/>
    </source>
</evidence>
<sequence>MFSKNKQILIVMGLILPFYSYAIESSQVEAKSSNNSYFYQQMSKLESTVGGRIGIAVYNTRNKETLSYRGNERFPFCSTGKVMTVAAILKASEKESDLLTKIIKYNKADTDKSAYAPITSKYVAKGMTISELSQAALDYSDNTAMNLLVAEAGGVGKITDYARSIGDEKFRLDRMEPELNTAIPADNRDTTTPLAMTMSLDKLAFGQSLESNSQAYLTKWLKANTTGDKRIRAGVPNSWIIGDKTGTGAYGTTNDIGIIWAAKCDPIVISIYYTQDQKDAKSNDSVIASATKVAIDALAKNDACLRNQLNLK</sequence>
<dbReference type="GO" id="GO:0046677">
    <property type="term" value="P:response to antibiotic"/>
    <property type="evidence" value="ECO:0007669"/>
    <property type="project" value="UniProtKB-UniRule"/>
</dbReference>
<dbReference type="Gene3D" id="3.40.710.10">
    <property type="entry name" value="DD-peptidase/beta-lactamase superfamily"/>
    <property type="match status" value="1"/>
</dbReference>
<dbReference type="PANTHER" id="PTHR35333">
    <property type="entry name" value="BETA-LACTAMASE"/>
    <property type="match status" value="1"/>
</dbReference>
<dbReference type="PROSITE" id="PS00146">
    <property type="entry name" value="BETA_LACTAMASE_A"/>
    <property type="match status" value="1"/>
</dbReference>
<dbReference type="InterPro" id="IPR012338">
    <property type="entry name" value="Beta-lactam/transpept-like"/>
</dbReference>
<dbReference type="Proteomes" id="UP000236655">
    <property type="component" value="Chromosome"/>
</dbReference>
<dbReference type="SUPFAM" id="SSF56601">
    <property type="entry name" value="beta-lactamase/transpeptidase-like"/>
    <property type="match status" value="1"/>
</dbReference>
<accession>A0A2I7N7M1</accession>
<protein>
    <recommendedName>
        <fullName evidence="3 6">Beta-lactamase</fullName>
        <ecNumber evidence="3 6">3.5.2.6</ecNumber>
    </recommendedName>
</protein>
<reference evidence="9" key="1">
    <citation type="submission" date="2017-11" db="EMBL/GenBank/DDBJ databases">
        <authorList>
            <person name="Chan K.G."/>
            <person name="Lee L.S."/>
        </authorList>
    </citation>
    <scope>NUCLEOTIDE SEQUENCE [LARGE SCALE GENOMIC DNA]</scope>
    <source>
        <strain evidence="9">DSM 100970</strain>
    </source>
</reference>
<evidence type="ECO:0000256" key="2">
    <source>
        <dbReference type="ARBA" id="ARBA00009009"/>
    </source>
</evidence>
<evidence type="ECO:0000259" key="7">
    <source>
        <dbReference type="Pfam" id="PF13354"/>
    </source>
</evidence>
<dbReference type="InterPro" id="IPR045155">
    <property type="entry name" value="Beta-lactam_cat"/>
</dbReference>
<gene>
    <name evidence="8" type="ORF">CUN60_09190</name>
</gene>
<comment type="similarity">
    <text evidence="2 6">Belongs to the class-A beta-lactamase family.</text>
</comment>
<proteinExistence type="inferred from homology"/>
<dbReference type="PRINTS" id="PR00118">
    <property type="entry name" value="BLACTAMASEA"/>
</dbReference>
<evidence type="ECO:0000256" key="6">
    <source>
        <dbReference type="RuleBase" id="RU361140"/>
    </source>
</evidence>
<dbReference type="NCBIfam" id="NF033103">
    <property type="entry name" value="bla_class_A"/>
    <property type="match status" value="1"/>
</dbReference>
<dbReference type="EMBL" id="CP024847">
    <property type="protein sequence ID" value="AUR52463.1"/>
    <property type="molecule type" value="Genomic_DNA"/>
</dbReference>
<keyword evidence="4 6" id="KW-0378">Hydrolase</keyword>
<feature type="domain" description="Beta-lactamase class A catalytic" evidence="7">
    <location>
        <begin position="54"/>
        <end position="272"/>
    </location>
</feature>
<evidence type="ECO:0000256" key="1">
    <source>
        <dbReference type="ARBA" id="ARBA00001526"/>
    </source>
</evidence>
<dbReference type="KEGG" id="nba:CUN60_09190"/>
<dbReference type="EC" id="3.5.2.6" evidence="3 6"/>
<dbReference type="GO" id="GO:0030655">
    <property type="term" value="P:beta-lactam antibiotic catabolic process"/>
    <property type="evidence" value="ECO:0007669"/>
    <property type="project" value="InterPro"/>
</dbReference>
<dbReference type="AlphaFoldDB" id="A0A2I7N7M1"/>
<keyword evidence="9" id="KW-1185">Reference proteome</keyword>
<comment type="catalytic activity">
    <reaction evidence="1 6">
        <text>a beta-lactam + H2O = a substituted beta-amino acid</text>
        <dbReference type="Rhea" id="RHEA:20401"/>
        <dbReference type="ChEBI" id="CHEBI:15377"/>
        <dbReference type="ChEBI" id="CHEBI:35627"/>
        <dbReference type="ChEBI" id="CHEBI:140347"/>
        <dbReference type="EC" id="3.5.2.6"/>
    </reaction>
</comment>
<evidence type="ECO:0000313" key="8">
    <source>
        <dbReference type="EMBL" id="AUR52463.1"/>
    </source>
</evidence>
<name>A0A2I7N7M1_9NEIS</name>
<dbReference type="PANTHER" id="PTHR35333:SF3">
    <property type="entry name" value="BETA-LACTAMASE-TYPE TRANSPEPTIDASE FOLD CONTAINING PROTEIN"/>
    <property type="match status" value="1"/>
</dbReference>
<dbReference type="InterPro" id="IPR000871">
    <property type="entry name" value="Beta-lactam_class-A"/>
</dbReference>
<dbReference type="InterPro" id="IPR023650">
    <property type="entry name" value="Beta-lactam_class-A_AS"/>
</dbReference>